<feature type="domain" description="EGF-like" evidence="9">
    <location>
        <begin position="112"/>
        <end position="150"/>
    </location>
</feature>
<keyword evidence="7" id="KW-0245">EGF-like domain</keyword>
<dbReference type="InterPro" id="IPR039220">
    <property type="entry name" value="FAM3"/>
</dbReference>
<dbReference type="KEGG" id="aten:116307751"/>
<dbReference type="CDD" id="cd00054">
    <property type="entry name" value="EGF_CA"/>
    <property type="match status" value="1"/>
</dbReference>
<dbReference type="PROSITE" id="PS52031">
    <property type="entry name" value="GG_LECTIN"/>
    <property type="match status" value="1"/>
</dbReference>
<keyword evidence="10" id="KW-1185">Reference proteome</keyword>
<dbReference type="GO" id="GO:0005576">
    <property type="term" value="C:extracellular region"/>
    <property type="evidence" value="ECO:0007669"/>
    <property type="project" value="UniProtKB-SubCell"/>
</dbReference>
<feature type="signal peptide" evidence="8">
    <location>
        <begin position="1"/>
        <end position="27"/>
    </location>
</feature>
<dbReference type="InterPro" id="IPR000742">
    <property type="entry name" value="EGF"/>
</dbReference>
<evidence type="ECO:0000256" key="6">
    <source>
        <dbReference type="ARBA" id="ARBA00023157"/>
    </source>
</evidence>
<dbReference type="GeneID" id="116307751"/>
<dbReference type="PANTHER" id="PTHR14592">
    <property type="entry name" value="UNCHARACTERIZED FAM3"/>
    <property type="match status" value="1"/>
</dbReference>
<dbReference type="InParanoid" id="A0A6P8J2S6"/>
<dbReference type="PROSITE" id="PS50026">
    <property type="entry name" value="EGF_3"/>
    <property type="match status" value="1"/>
</dbReference>
<evidence type="ECO:0000313" key="11">
    <source>
        <dbReference type="RefSeq" id="XP_031573912.1"/>
    </source>
</evidence>
<evidence type="ECO:0000256" key="8">
    <source>
        <dbReference type="SAM" id="SignalP"/>
    </source>
</evidence>
<comment type="subcellular location">
    <subcellularLocation>
        <location evidence="1">Secreted</location>
    </subcellularLocation>
</comment>
<dbReference type="Proteomes" id="UP000515163">
    <property type="component" value="Unplaced"/>
</dbReference>
<protein>
    <submittedName>
        <fullName evidence="11">Uncharacterized protein LOC116307751</fullName>
    </submittedName>
</protein>
<dbReference type="Pfam" id="PF15711">
    <property type="entry name" value="ILEI"/>
    <property type="match status" value="1"/>
</dbReference>
<dbReference type="AlphaFoldDB" id="A0A6P8J2S6"/>
<comment type="similarity">
    <text evidence="3">Belongs to the FAM3 family.</text>
</comment>
<dbReference type="RefSeq" id="XP_031573912.1">
    <property type="nucleotide sequence ID" value="XM_031718052.1"/>
</dbReference>
<evidence type="ECO:0000259" key="9">
    <source>
        <dbReference type="PROSITE" id="PS50026"/>
    </source>
</evidence>
<accession>A0A6P8J2S6</accession>
<keyword evidence="4" id="KW-0964">Secreted</keyword>
<evidence type="ECO:0000256" key="2">
    <source>
        <dbReference type="ARBA" id="ARBA00006373"/>
    </source>
</evidence>
<proteinExistence type="inferred from homology"/>
<evidence type="ECO:0000313" key="10">
    <source>
        <dbReference type="Proteomes" id="UP000515163"/>
    </source>
</evidence>
<feature type="disulfide bond" evidence="7">
    <location>
        <begin position="121"/>
        <end position="138"/>
    </location>
</feature>
<dbReference type="InterPro" id="IPR039477">
    <property type="entry name" value="ILEI/PANDER_dom"/>
</dbReference>
<evidence type="ECO:0000256" key="5">
    <source>
        <dbReference type="ARBA" id="ARBA00022729"/>
    </source>
</evidence>
<evidence type="ECO:0000256" key="7">
    <source>
        <dbReference type="PROSITE-ProRule" id="PRU00076"/>
    </source>
</evidence>
<dbReference type="PROSITE" id="PS00022">
    <property type="entry name" value="EGF_1"/>
    <property type="match status" value="1"/>
</dbReference>
<dbReference type="OrthoDB" id="5984755at2759"/>
<sequence>MSLVKNIPKLSFLYYYLVGMVWSSVEGNDCRQVSFNLAQANRMLTNHVISNHTVENNHMCRIQCYVNPNCVSYHLGPSPTPGMMVCQLNDADRYQHPQDYQEKPGYFYGSWKQNMCQSSPCHVNATCQHGFTEKRYRCICPLELTGEHCEKEKFVLRIKVESRGKNNYAGSQRSAKLVVNGTDYNSYGRGHNLAAFRMNGEFISKASFDTHGKAQAGADMSTYINSLPDNSIVLVAVEDSGHNHVRDAHQALMSIGAKPPLEPNGLRASWCLIGHKGGYRPWIAQDQKNATDVIAQVSAKIYPDP</sequence>
<evidence type="ECO:0000256" key="3">
    <source>
        <dbReference type="ARBA" id="ARBA00010905"/>
    </source>
</evidence>
<comment type="caution">
    <text evidence="7">Lacks conserved residue(s) required for the propagation of feature annotation.</text>
</comment>
<organism evidence="10 11">
    <name type="scientific">Actinia tenebrosa</name>
    <name type="common">Australian red waratah sea anemone</name>
    <dbReference type="NCBI Taxonomy" id="6105"/>
    <lineage>
        <taxon>Eukaryota</taxon>
        <taxon>Metazoa</taxon>
        <taxon>Cnidaria</taxon>
        <taxon>Anthozoa</taxon>
        <taxon>Hexacorallia</taxon>
        <taxon>Actiniaria</taxon>
        <taxon>Actiniidae</taxon>
        <taxon>Actinia</taxon>
    </lineage>
</organism>
<evidence type="ECO:0000256" key="1">
    <source>
        <dbReference type="ARBA" id="ARBA00004613"/>
    </source>
</evidence>
<keyword evidence="6 7" id="KW-1015">Disulfide bond</keyword>
<keyword evidence="5 8" id="KW-0732">Signal</keyword>
<evidence type="ECO:0000256" key="4">
    <source>
        <dbReference type="ARBA" id="ARBA00022525"/>
    </source>
</evidence>
<gene>
    <name evidence="11" type="primary">LOC116307751</name>
</gene>
<feature type="disulfide bond" evidence="7">
    <location>
        <begin position="140"/>
        <end position="149"/>
    </location>
</feature>
<comment type="similarity">
    <text evidence="2">Belongs to the EGF domain peptide family.</text>
</comment>
<feature type="chain" id="PRO_5027654927" evidence="8">
    <location>
        <begin position="28"/>
        <end position="305"/>
    </location>
</feature>
<name>A0A6P8J2S6_ACTTE</name>
<dbReference type="Gene3D" id="2.10.25.10">
    <property type="entry name" value="Laminin"/>
    <property type="match status" value="1"/>
</dbReference>
<reference evidence="11" key="1">
    <citation type="submission" date="2025-08" db="UniProtKB">
        <authorList>
            <consortium name="RefSeq"/>
        </authorList>
    </citation>
    <scope>IDENTIFICATION</scope>
    <source>
        <tissue evidence="11">Tentacle</tissue>
    </source>
</reference>
<dbReference type="SMART" id="SM00181">
    <property type="entry name" value="EGF"/>
    <property type="match status" value="1"/>
</dbReference>
<dbReference type="SUPFAM" id="SSF57196">
    <property type="entry name" value="EGF/Laminin"/>
    <property type="match status" value="1"/>
</dbReference>